<evidence type="ECO:0000313" key="2">
    <source>
        <dbReference type="EMBL" id="CAD7699875.1"/>
    </source>
</evidence>
<reference evidence="2" key="1">
    <citation type="submission" date="2020-12" db="EMBL/GenBank/DDBJ databases">
        <authorList>
            <person name="Iha C."/>
        </authorList>
    </citation>
    <scope>NUCLEOTIDE SEQUENCE</scope>
</reference>
<dbReference type="EMBL" id="CAJHUC010001129">
    <property type="protein sequence ID" value="CAD7699875.1"/>
    <property type="molecule type" value="Genomic_DNA"/>
</dbReference>
<dbReference type="Proteomes" id="UP000708148">
    <property type="component" value="Unassembled WGS sequence"/>
</dbReference>
<gene>
    <name evidence="2" type="ORF">OSTQU699_LOCUS5234</name>
</gene>
<sequence>MNSFPAQAGQNGRLDAYLVGTCSAMCPPSEVQERLSHRQVHKFERGSSPADSSLFVKKHYRIFDEYNNSPEFVRNKEGIAKSMDRLRVVMDLKDESVANRANYLWDRYRAIAKDMSVQHWMDEFAVMVYEEIGRFLIWADEQLRSPMALQQGQEQFDAVDRFDPVLHLKFLNNVLLSLVEIYDEFHRRKVEWHNEVEFRLCHLILRICAGPLEFAKGLKGIRKELMSEVEDVVRLFMAYFEGDWISFFRDVPQLPWVLRALAGRLAPEVRERALLAISKSMGKRTRPYPASSLMEELCLTAQGLVAFCKAFSLPMQGDTVMLGVGLQIASKLLEFQFSDLVPAPSYLLGMKLTNCAEHKSCCHCR</sequence>
<dbReference type="Gene3D" id="1.25.40.990">
    <property type="match status" value="1"/>
</dbReference>
<dbReference type="GO" id="GO:0070390">
    <property type="term" value="C:transcription export complex 2"/>
    <property type="evidence" value="ECO:0007669"/>
    <property type="project" value="TreeGrafter"/>
</dbReference>
<proteinExistence type="predicted"/>
<dbReference type="GO" id="GO:0005737">
    <property type="term" value="C:cytoplasm"/>
    <property type="evidence" value="ECO:0007669"/>
    <property type="project" value="TreeGrafter"/>
</dbReference>
<feature type="domain" description="SAC3/GANP/THP3 conserved" evidence="1">
    <location>
        <begin position="25"/>
        <end position="315"/>
    </location>
</feature>
<protein>
    <recommendedName>
        <fullName evidence="1">SAC3/GANP/THP3 conserved domain-containing protein</fullName>
    </recommendedName>
</protein>
<accession>A0A8S1J141</accession>
<dbReference type="Pfam" id="PF03399">
    <property type="entry name" value="SAC3_GANP"/>
    <property type="match status" value="1"/>
</dbReference>
<name>A0A8S1J141_9CHLO</name>
<dbReference type="AlphaFoldDB" id="A0A8S1J141"/>
<organism evidence="2 3">
    <name type="scientific">Ostreobium quekettii</name>
    <dbReference type="NCBI Taxonomy" id="121088"/>
    <lineage>
        <taxon>Eukaryota</taxon>
        <taxon>Viridiplantae</taxon>
        <taxon>Chlorophyta</taxon>
        <taxon>core chlorophytes</taxon>
        <taxon>Ulvophyceae</taxon>
        <taxon>TCBD clade</taxon>
        <taxon>Bryopsidales</taxon>
        <taxon>Ostreobineae</taxon>
        <taxon>Ostreobiaceae</taxon>
        <taxon>Ostreobium</taxon>
    </lineage>
</organism>
<dbReference type="OrthoDB" id="264795at2759"/>
<comment type="caution">
    <text evidence="2">The sequence shown here is derived from an EMBL/GenBank/DDBJ whole genome shotgun (WGS) entry which is preliminary data.</text>
</comment>
<dbReference type="PANTHER" id="PTHR12436:SF3">
    <property type="entry name" value="GERMINAL-CENTER ASSOCIATED NUCLEAR PROTEIN"/>
    <property type="match status" value="1"/>
</dbReference>
<evidence type="ECO:0000259" key="1">
    <source>
        <dbReference type="Pfam" id="PF03399"/>
    </source>
</evidence>
<evidence type="ECO:0000313" key="3">
    <source>
        <dbReference type="Proteomes" id="UP000708148"/>
    </source>
</evidence>
<keyword evidence="3" id="KW-1185">Reference proteome</keyword>
<dbReference type="InterPro" id="IPR045107">
    <property type="entry name" value="SAC3/GANP/THP3"/>
</dbReference>
<dbReference type="GO" id="GO:0006406">
    <property type="term" value="P:mRNA export from nucleus"/>
    <property type="evidence" value="ECO:0007669"/>
    <property type="project" value="TreeGrafter"/>
</dbReference>
<dbReference type="PANTHER" id="PTHR12436">
    <property type="entry name" value="80 KDA MCM3-ASSOCIATED PROTEIN"/>
    <property type="match status" value="1"/>
</dbReference>
<dbReference type="InterPro" id="IPR005062">
    <property type="entry name" value="SAC3/GANP/THP3_conserved"/>
</dbReference>